<feature type="coiled-coil region" evidence="1">
    <location>
        <begin position="170"/>
        <end position="197"/>
    </location>
</feature>
<keyword evidence="1" id="KW-0175">Coiled coil</keyword>
<feature type="compositionally biased region" description="Basic and acidic residues" evidence="2">
    <location>
        <begin position="1"/>
        <end position="11"/>
    </location>
</feature>
<protein>
    <recommendedName>
        <fullName evidence="5">FAD-dependent oxidoreductase-like enzyme</fullName>
    </recommendedName>
</protein>
<feature type="compositionally biased region" description="Polar residues" evidence="2">
    <location>
        <begin position="353"/>
        <end position="365"/>
    </location>
</feature>
<evidence type="ECO:0000256" key="1">
    <source>
        <dbReference type="SAM" id="Coils"/>
    </source>
</evidence>
<gene>
    <name evidence="3" type="ORF">IM811_010323</name>
</gene>
<sequence>MSVDIKSESQRLNETNGINHVDNSQDPSTPQDEGPRDSAQTALPTTEVPASPIDLNQSFRTEVNDDRLDNTIIPSSLTPPPSTQVEPVNGNNSRWTLPRSQQSNLVSPPATIMNILKERDSGSEYVLPEPQEIADATTDELRHMLQTCVAEHQRFKTETAHYRLQYNLLHLQAEDDAARAEVEHEMLRREIDALRAAEHSRQAKRELSTFSDTMQTKYMDMKERYEAAVGEAHGLMKQLKKATKIIQQKEEELDSASDERDQLLTRIRENREHMYKLCSPGGIFHGALTPKQHGSPSQHRVHRHNPRQLATEDSRGLSTLLEAMSQDNNSAPSTPLVPTRSIGARPVGRHQRNAQSLSSLPTTPISRPRGPGLLPSASLVPLTEPPKSYAVRHYQPATPTTSRPERRKSRESTISVDGEDTEELARQALRVSQASRSFDLPPQGNGSQRSHEGHDPDVFDSEASQAATEMLRRDPRQSFEVRTSQESQGPERVPGAVERSSGVMQAKLLADMHSGVEKRKFNGSHGGSQDEIQREQGSPPKKTRVDGPKEPRLGLGIQYSR</sequence>
<dbReference type="AlphaFoldDB" id="A0A8H7NFA9"/>
<dbReference type="Proteomes" id="UP000616885">
    <property type="component" value="Unassembled WGS sequence"/>
</dbReference>
<feature type="compositionally biased region" description="Basic and acidic residues" evidence="2">
    <location>
        <begin position="543"/>
        <end position="552"/>
    </location>
</feature>
<organism evidence="3 4">
    <name type="scientific">Bionectria ochroleuca</name>
    <name type="common">Gliocladium roseum</name>
    <dbReference type="NCBI Taxonomy" id="29856"/>
    <lineage>
        <taxon>Eukaryota</taxon>
        <taxon>Fungi</taxon>
        <taxon>Dikarya</taxon>
        <taxon>Ascomycota</taxon>
        <taxon>Pezizomycotina</taxon>
        <taxon>Sordariomycetes</taxon>
        <taxon>Hypocreomycetidae</taxon>
        <taxon>Hypocreales</taxon>
        <taxon>Bionectriaceae</taxon>
        <taxon>Clonostachys</taxon>
    </lineage>
</organism>
<feature type="region of interest" description="Disordered" evidence="2">
    <location>
        <begin position="287"/>
        <end position="312"/>
    </location>
</feature>
<feature type="coiled-coil region" evidence="1">
    <location>
        <begin position="232"/>
        <end position="266"/>
    </location>
</feature>
<dbReference type="EMBL" id="JADCTT010000003">
    <property type="protein sequence ID" value="KAF9754882.1"/>
    <property type="molecule type" value="Genomic_DNA"/>
</dbReference>
<evidence type="ECO:0008006" key="5">
    <source>
        <dbReference type="Google" id="ProtNLM"/>
    </source>
</evidence>
<comment type="caution">
    <text evidence="3">The sequence shown here is derived from an EMBL/GenBank/DDBJ whole genome shotgun (WGS) entry which is preliminary data.</text>
</comment>
<evidence type="ECO:0000256" key="2">
    <source>
        <dbReference type="SAM" id="MobiDB-lite"/>
    </source>
</evidence>
<evidence type="ECO:0000313" key="4">
    <source>
        <dbReference type="Proteomes" id="UP000616885"/>
    </source>
</evidence>
<feature type="region of interest" description="Disordered" evidence="2">
    <location>
        <begin position="326"/>
        <end position="561"/>
    </location>
</feature>
<feature type="compositionally biased region" description="Basic and acidic residues" evidence="2">
    <location>
        <begin position="470"/>
        <end position="479"/>
    </location>
</feature>
<feature type="compositionally biased region" description="Polar residues" evidence="2">
    <location>
        <begin position="12"/>
        <end position="31"/>
    </location>
</feature>
<accession>A0A8H7NFA9</accession>
<evidence type="ECO:0000313" key="3">
    <source>
        <dbReference type="EMBL" id="KAF9754882.1"/>
    </source>
</evidence>
<feature type="compositionally biased region" description="Polar residues" evidence="2">
    <location>
        <begin position="84"/>
        <end position="105"/>
    </location>
</feature>
<reference evidence="3" key="1">
    <citation type="submission" date="2020-10" db="EMBL/GenBank/DDBJ databases">
        <title>High-Quality Genome Resource of Clonostachys rosea strain S41 by Oxford Nanopore Long-Read Sequencing.</title>
        <authorList>
            <person name="Wang H."/>
        </authorList>
    </citation>
    <scope>NUCLEOTIDE SEQUENCE</scope>
    <source>
        <strain evidence="3">S41</strain>
    </source>
</reference>
<proteinExistence type="predicted"/>
<name>A0A8H7NFA9_BIOOC</name>
<feature type="region of interest" description="Disordered" evidence="2">
    <location>
        <begin position="1"/>
        <end position="105"/>
    </location>
</feature>